<dbReference type="PANTHER" id="PTHR39550:SF1">
    <property type="entry name" value="SLL0658 PROTEIN"/>
    <property type="match status" value="1"/>
</dbReference>
<name>A0ABN6UFS4_9NOCA</name>
<organism evidence="1 2">
    <name type="scientific">Nocardia sputorum</name>
    <dbReference type="NCBI Taxonomy" id="2984338"/>
    <lineage>
        <taxon>Bacteria</taxon>
        <taxon>Bacillati</taxon>
        <taxon>Actinomycetota</taxon>
        <taxon>Actinomycetes</taxon>
        <taxon>Mycobacteriales</taxon>
        <taxon>Nocardiaceae</taxon>
        <taxon>Nocardia</taxon>
    </lineage>
</organism>
<dbReference type="InterPro" id="IPR021799">
    <property type="entry name" value="PIN-like_prokaryotic"/>
</dbReference>
<protein>
    <recommendedName>
        <fullName evidence="3">DUF3368 domain-containing protein</fullName>
    </recommendedName>
</protein>
<dbReference type="EMBL" id="AP026978">
    <property type="protein sequence ID" value="BDU03156.1"/>
    <property type="molecule type" value="Genomic_DNA"/>
</dbReference>
<gene>
    <name evidence="1" type="ORF">IFM12276_61840</name>
</gene>
<dbReference type="Pfam" id="PF11848">
    <property type="entry name" value="DUF3368"/>
    <property type="match status" value="1"/>
</dbReference>
<accession>A0ABN6UFS4</accession>
<dbReference type="Proteomes" id="UP001317870">
    <property type="component" value="Chromosome"/>
</dbReference>
<proteinExistence type="predicted"/>
<sequence>MTTPEGPRWVMDTSTFTHFCRAGHQDILRRLAPQGLILIPDTVNGEVEEGRDRGYDIPSITELPWVELGVLTFEEADTQLQIKVDMPSMKGDGPRKNLGECAVLACAVHRQMVAVIDDRDARSQARQRGVRFVTSMWIIAEACKTLDDIDSEAAERIYENLLATHMRLPTVESFVGWAYEVGLLP</sequence>
<evidence type="ECO:0000313" key="2">
    <source>
        <dbReference type="Proteomes" id="UP001317870"/>
    </source>
</evidence>
<dbReference type="PANTHER" id="PTHR39550">
    <property type="entry name" value="SLL0658 PROTEIN"/>
    <property type="match status" value="1"/>
</dbReference>
<evidence type="ECO:0008006" key="3">
    <source>
        <dbReference type="Google" id="ProtNLM"/>
    </source>
</evidence>
<evidence type="ECO:0000313" key="1">
    <source>
        <dbReference type="EMBL" id="BDU03156.1"/>
    </source>
</evidence>
<keyword evidence="2" id="KW-1185">Reference proteome</keyword>
<reference evidence="1 2" key="1">
    <citation type="submission" date="2022-11" db="EMBL/GenBank/DDBJ databases">
        <title>Genome Sequencing of Nocardia sp. ON39_IFM12276 and assembly.</title>
        <authorList>
            <person name="Shimojima M."/>
            <person name="Toyokawa M."/>
            <person name="Uesaka K."/>
        </authorList>
    </citation>
    <scope>NUCLEOTIDE SEQUENCE [LARGE SCALE GENOMIC DNA]</scope>
    <source>
        <strain evidence="1 2">IFM 12276</strain>
    </source>
</reference>